<comment type="caution">
    <text evidence="2">The sequence shown here is derived from an EMBL/GenBank/DDBJ whole genome shotgun (WGS) entry which is preliminary data.</text>
</comment>
<dbReference type="Proteomes" id="UP000287470">
    <property type="component" value="Unassembled WGS sequence"/>
</dbReference>
<dbReference type="RefSeq" id="WP_125968529.1">
    <property type="nucleotide sequence ID" value="NZ_QXGK01000011.1"/>
</dbReference>
<feature type="domain" description="Peptidoglycan binding-like" evidence="1">
    <location>
        <begin position="140"/>
        <end position="192"/>
    </location>
</feature>
<gene>
    <name evidence="2" type="ORF">D2E24_1261</name>
</gene>
<dbReference type="AlphaFoldDB" id="A0A430FTS0"/>
<keyword evidence="3" id="KW-1185">Reference proteome</keyword>
<dbReference type="OrthoDB" id="3268648at2"/>
<dbReference type="Gene3D" id="1.10.101.10">
    <property type="entry name" value="PGBD-like superfamily/PGBD"/>
    <property type="match status" value="1"/>
</dbReference>
<dbReference type="Gene3D" id="2.40.420.20">
    <property type="match status" value="1"/>
</dbReference>
<name>A0A430FTS0_9BIFI</name>
<evidence type="ECO:0000313" key="3">
    <source>
        <dbReference type="Proteomes" id="UP000287470"/>
    </source>
</evidence>
<dbReference type="SUPFAM" id="SSF47090">
    <property type="entry name" value="PGBD-like"/>
    <property type="match status" value="1"/>
</dbReference>
<dbReference type="EMBL" id="QXGK01000011">
    <property type="protein sequence ID" value="RSX56272.1"/>
    <property type="molecule type" value="Genomic_DNA"/>
</dbReference>
<dbReference type="PROSITE" id="PS51257">
    <property type="entry name" value="PROKAR_LIPOPROTEIN"/>
    <property type="match status" value="1"/>
</dbReference>
<dbReference type="Pfam" id="PF01471">
    <property type="entry name" value="PG_binding_1"/>
    <property type="match status" value="1"/>
</dbReference>
<reference evidence="2 3" key="1">
    <citation type="submission" date="2018-09" db="EMBL/GenBank/DDBJ databases">
        <title>Characterization of the phylogenetic diversity of five novel species belonging to the genus Bifidobacterium.</title>
        <authorList>
            <person name="Lugli G.A."/>
            <person name="Duranti S."/>
            <person name="Milani C."/>
        </authorList>
    </citation>
    <scope>NUCLEOTIDE SEQUENCE [LARGE SCALE GENOMIC DNA]</scope>
    <source>
        <strain evidence="2 3">2033B</strain>
    </source>
</reference>
<dbReference type="InterPro" id="IPR002477">
    <property type="entry name" value="Peptidoglycan-bd-like"/>
</dbReference>
<dbReference type="InterPro" id="IPR036365">
    <property type="entry name" value="PGBD-like_sf"/>
</dbReference>
<protein>
    <submittedName>
        <fullName evidence="2">Peptidoglycan-binding protein</fullName>
    </submittedName>
</protein>
<evidence type="ECO:0000259" key="1">
    <source>
        <dbReference type="Pfam" id="PF01471"/>
    </source>
</evidence>
<evidence type="ECO:0000313" key="2">
    <source>
        <dbReference type="EMBL" id="RSX56272.1"/>
    </source>
</evidence>
<sequence>MTTTRPRRRATTIRRAAITLTALLAVAALAAACLVYRPWEHAGDTTRTSGSGTSAVDVSQLRTADVTRGTLNASTTLNASLAYDTARGFAAAGGTVTQLPTAGTVIDLGEQVYESNGVSVPLFSGERPFWRTLEDGVSDGPDVTQLERNLADLGFYTGEVGPHFNWLTREAIRQWQRSLGLTGDAVNGVFDPSSVALAVSAPVRITTVDTTLGSTGESPASYTGVALHAEATLSATQAATFKAGDPVSVTLPDNTTLETTLTAVDQGGQPTGEDGKTTSPTVRVDFPDQSQVERFGTASIRLTVPNRAADATETLIVPVTALVASASGTYALDVVRGDALERIDVRIGLVADAQVQILEADGLQEGDRVVVS</sequence>
<organism evidence="2 3">
    <name type="scientific">Bifidobacterium samirii</name>
    <dbReference type="NCBI Taxonomy" id="2306974"/>
    <lineage>
        <taxon>Bacteria</taxon>
        <taxon>Bacillati</taxon>
        <taxon>Actinomycetota</taxon>
        <taxon>Actinomycetes</taxon>
        <taxon>Bifidobacteriales</taxon>
        <taxon>Bifidobacteriaceae</taxon>
        <taxon>Bifidobacterium</taxon>
    </lineage>
</organism>
<accession>A0A430FTS0</accession>
<dbReference type="InterPro" id="IPR036366">
    <property type="entry name" value="PGBDSf"/>
</dbReference>
<proteinExistence type="predicted"/>